<gene>
    <name evidence="1" type="ORF">NDU88_000682</name>
</gene>
<reference evidence="1" key="1">
    <citation type="journal article" date="2022" name="bioRxiv">
        <title>Sequencing and chromosome-scale assembly of the giantPleurodeles waltlgenome.</title>
        <authorList>
            <person name="Brown T."/>
            <person name="Elewa A."/>
            <person name="Iarovenko S."/>
            <person name="Subramanian E."/>
            <person name="Araus A.J."/>
            <person name="Petzold A."/>
            <person name="Susuki M."/>
            <person name="Suzuki K.-i.T."/>
            <person name="Hayashi T."/>
            <person name="Toyoda A."/>
            <person name="Oliveira C."/>
            <person name="Osipova E."/>
            <person name="Leigh N.D."/>
            <person name="Simon A."/>
            <person name="Yun M.H."/>
        </authorList>
    </citation>
    <scope>NUCLEOTIDE SEQUENCE</scope>
    <source>
        <strain evidence="1">20211129_DDA</strain>
        <tissue evidence="1">Liver</tissue>
    </source>
</reference>
<accession>A0AAV7U892</accession>
<evidence type="ECO:0000313" key="2">
    <source>
        <dbReference type="Proteomes" id="UP001066276"/>
    </source>
</evidence>
<dbReference type="EMBL" id="JANPWB010000005">
    <property type="protein sequence ID" value="KAJ1183872.1"/>
    <property type="molecule type" value="Genomic_DNA"/>
</dbReference>
<organism evidence="1 2">
    <name type="scientific">Pleurodeles waltl</name>
    <name type="common">Iberian ribbed newt</name>
    <dbReference type="NCBI Taxonomy" id="8319"/>
    <lineage>
        <taxon>Eukaryota</taxon>
        <taxon>Metazoa</taxon>
        <taxon>Chordata</taxon>
        <taxon>Craniata</taxon>
        <taxon>Vertebrata</taxon>
        <taxon>Euteleostomi</taxon>
        <taxon>Amphibia</taxon>
        <taxon>Batrachia</taxon>
        <taxon>Caudata</taxon>
        <taxon>Salamandroidea</taxon>
        <taxon>Salamandridae</taxon>
        <taxon>Pleurodelinae</taxon>
        <taxon>Pleurodeles</taxon>
    </lineage>
</organism>
<comment type="caution">
    <text evidence="1">The sequence shown here is derived from an EMBL/GenBank/DDBJ whole genome shotgun (WGS) entry which is preliminary data.</text>
</comment>
<sequence>MPLASAQAARLALPFLCPVEAPLRRAVRRNVMMPRCPLGGVLLGRGQGRLVFRRQRKPLALLEVTRCGPRDLRWSDNPGGTVLASSRLIRPLASSSPCEVGIMGFEALPGCSR</sequence>
<keyword evidence="2" id="KW-1185">Reference proteome</keyword>
<proteinExistence type="predicted"/>
<name>A0AAV7U892_PLEWA</name>
<evidence type="ECO:0000313" key="1">
    <source>
        <dbReference type="EMBL" id="KAJ1183872.1"/>
    </source>
</evidence>
<dbReference type="AlphaFoldDB" id="A0AAV7U892"/>
<protein>
    <submittedName>
        <fullName evidence="1">Uncharacterized protein</fullName>
    </submittedName>
</protein>
<dbReference type="Proteomes" id="UP001066276">
    <property type="component" value="Chromosome 3_1"/>
</dbReference>